<feature type="binding site" evidence="6">
    <location>
        <begin position="86"/>
        <end position="87"/>
    </location>
    <ligand>
        <name>NADP(+)</name>
        <dbReference type="ChEBI" id="CHEBI:58349"/>
    </ligand>
</feature>
<dbReference type="PANTHER" id="PTHR23429:SF0">
    <property type="entry name" value="GLUCOSE-6-PHOSPHATE 1-DEHYDROGENASE"/>
    <property type="match status" value="1"/>
</dbReference>
<dbReference type="GO" id="GO:0009051">
    <property type="term" value="P:pentose-phosphate shunt, oxidative branch"/>
    <property type="evidence" value="ECO:0007669"/>
    <property type="project" value="TreeGrafter"/>
</dbReference>
<evidence type="ECO:0000256" key="2">
    <source>
        <dbReference type="ARBA" id="ARBA00022526"/>
    </source>
</evidence>
<dbReference type="SUPFAM" id="SSF55347">
    <property type="entry name" value="Glyceraldehyde-3-phosphate dehydrogenase-like, C-terminal domain"/>
    <property type="match status" value="1"/>
</dbReference>
<dbReference type="PANTHER" id="PTHR23429">
    <property type="entry name" value="GLUCOSE-6-PHOSPHATE 1-DEHYDROGENASE G6PD"/>
    <property type="match status" value="1"/>
</dbReference>
<comment type="function">
    <text evidence="6">Catalyzes the oxidation of glucose 6-phosphate to 6-phosphogluconolactone.</text>
</comment>
<gene>
    <name evidence="6" type="primary">zwf</name>
    <name evidence="9" type="ORF">Nkreftii_002205</name>
</gene>
<name>A0A7S8FEW7_9BACT</name>
<feature type="active site" description="Proton acceptor" evidence="6">
    <location>
        <position position="229"/>
    </location>
</feature>
<evidence type="ECO:0000256" key="1">
    <source>
        <dbReference type="ARBA" id="ARBA00004937"/>
    </source>
</evidence>
<feature type="binding site" evidence="6">
    <location>
        <position position="44"/>
    </location>
    <ligand>
        <name>NADP(+)</name>
        <dbReference type="ChEBI" id="CHEBI:58349"/>
    </ligand>
</feature>
<evidence type="ECO:0000256" key="3">
    <source>
        <dbReference type="ARBA" id="ARBA00022857"/>
    </source>
</evidence>
<dbReference type="PIRSF" id="PIRSF000110">
    <property type="entry name" value="G6PD"/>
    <property type="match status" value="1"/>
</dbReference>
<dbReference type="Proteomes" id="UP000593737">
    <property type="component" value="Chromosome"/>
</dbReference>
<dbReference type="GO" id="GO:0004345">
    <property type="term" value="F:glucose-6-phosphate dehydrogenase activity"/>
    <property type="evidence" value="ECO:0007669"/>
    <property type="project" value="UniProtKB-UniRule"/>
</dbReference>
<dbReference type="AlphaFoldDB" id="A0A7S8FEW7"/>
<evidence type="ECO:0000256" key="6">
    <source>
        <dbReference type="HAMAP-Rule" id="MF_00966"/>
    </source>
</evidence>
<dbReference type="UniPathway" id="UPA00115">
    <property type="reaction ID" value="UER00408"/>
</dbReference>
<dbReference type="Pfam" id="PF00479">
    <property type="entry name" value="G6PD_N"/>
    <property type="match status" value="1"/>
</dbReference>
<keyword evidence="5 6" id="KW-0119">Carbohydrate metabolism</keyword>
<dbReference type="HAMAP" id="MF_00966">
    <property type="entry name" value="G6PD"/>
    <property type="match status" value="1"/>
</dbReference>
<feature type="domain" description="Glucose-6-phosphate dehydrogenase NAD-binding" evidence="7">
    <location>
        <begin position="7"/>
        <end position="176"/>
    </location>
</feature>
<comment type="catalytic activity">
    <reaction evidence="6">
        <text>D-glucose 6-phosphate + NADP(+) = 6-phospho-D-glucono-1,5-lactone + NADPH + H(+)</text>
        <dbReference type="Rhea" id="RHEA:15841"/>
        <dbReference type="ChEBI" id="CHEBI:15378"/>
        <dbReference type="ChEBI" id="CHEBI:57783"/>
        <dbReference type="ChEBI" id="CHEBI:57955"/>
        <dbReference type="ChEBI" id="CHEBI:58349"/>
        <dbReference type="ChEBI" id="CHEBI:61548"/>
        <dbReference type="EC" id="1.1.1.49"/>
    </reaction>
</comment>
<evidence type="ECO:0000259" key="8">
    <source>
        <dbReference type="Pfam" id="PF02781"/>
    </source>
</evidence>
<comment type="caution">
    <text evidence="6">Lacks conserved residue(s) required for the propagation of feature annotation.</text>
</comment>
<dbReference type="SUPFAM" id="SSF51735">
    <property type="entry name" value="NAD(P)-binding Rossmann-fold domains"/>
    <property type="match status" value="1"/>
</dbReference>
<dbReference type="EMBL" id="CP047423">
    <property type="protein sequence ID" value="QPD04431.1"/>
    <property type="molecule type" value="Genomic_DNA"/>
</dbReference>
<keyword evidence="4 6" id="KW-0560">Oxidoreductase</keyword>
<accession>A0A7S8FEW7</accession>
<organism evidence="9 10">
    <name type="scientific">Candidatus Nitrospira kreftii</name>
    <dbReference type="NCBI Taxonomy" id="2652173"/>
    <lineage>
        <taxon>Bacteria</taxon>
        <taxon>Pseudomonadati</taxon>
        <taxon>Nitrospirota</taxon>
        <taxon>Nitrospiria</taxon>
        <taxon>Nitrospirales</taxon>
        <taxon>Nitrospiraceae</taxon>
        <taxon>Nitrospira</taxon>
    </lineage>
</organism>
<keyword evidence="2 6" id="KW-0313">Glucose metabolism</keyword>
<dbReference type="InterPro" id="IPR022674">
    <property type="entry name" value="G6P_DH_NAD-bd"/>
</dbReference>
<comment type="pathway">
    <text evidence="1 6">Carbohydrate degradation; pentose phosphate pathway; D-ribulose 5-phosphate from D-glucose 6-phosphate (oxidative stage): step 1/3.</text>
</comment>
<dbReference type="InterPro" id="IPR036291">
    <property type="entry name" value="NAD(P)-bd_dom_sf"/>
</dbReference>
<feature type="binding site" evidence="6">
    <location>
        <position position="329"/>
    </location>
    <ligand>
        <name>substrate</name>
    </ligand>
</feature>
<proteinExistence type="inferred from homology"/>
<evidence type="ECO:0000256" key="4">
    <source>
        <dbReference type="ARBA" id="ARBA00023002"/>
    </source>
</evidence>
<dbReference type="KEGG" id="nkf:Nkreftii_002205"/>
<dbReference type="Gene3D" id="3.30.360.10">
    <property type="entry name" value="Dihydrodipicolinate Reductase, domain 2"/>
    <property type="match status" value="1"/>
</dbReference>
<feature type="binding site" evidence="6">
    <location>
        <position position="167"/>
    </location>
    <ligand>
        <name>substrate</name>
    </ligand>
</feature>
<dbReference type="InterPro" id="IPR022675">
    <property type="entry name" value="G6P_DH_C"/>
</dbReference>
<evidence type="ECO:0000313" key="10">
    <source>
        <dbReference type="Proteomes" id="UP000593737"/>
    </source>
</evidence>
<dbReference type="PRINTS" id="PR00079">
    <property type="entry name" value="G6PDHDRGNASE"/>
</dbReference>
<dbReference type="NCBIfam" id="TIGR00871">
    <property type="entry name" value="zwf"/>
    <property type="match status" value="1"/>
</dbReference>
<feature type="domain" description="Glucose-6-phosphate dehydrogenase C-terminal" evidence="8">
    <location>
        <begin position="180"/>
        <end position="451"/>
    </location>
</feature>
<feature type="binding site" evidence="6">
    <location>
        <position position="171"/>
    </location>
    <ligand>
        <name>substrate</name>
    </ligand>
</feature>
<sequence length="452" mass="51388">MAHHHFVLLGAGSDVACRYVFPALAELEAANLLSQDFRVSAVTRKDWKDIADFRRHIEERVKDRSGKTTKGALRKLLARVRHASADLTDFQQLKAVVGPLQDPVVLYFGLPPSISEAIVENLREVRLPPQSRVMLEKPFGHNVKSAQALNQKLLGLFQEQDIFRVDHFLAKQTVQNILGIRFANRVLDSAWDRQHVERVEIVWDETNTLEGRAGYYDSAGALKDMIQNHLLQLMCLVAMEPPSSLTESELRNRKMDLLRDVRSLSQYEIERYTMRGRYTAGNVKGRTVRDYVNEPGVDPRRQTETYAKIRLFVDNQRWRDVPFVLRTGKAMKQDRQELTVFFKPSRYSTFGSSHTVKSNQLRLGLKVDQVGLTLNVNGPGNPLEAESVELNAELAPEPMSAYASLILDVLKGESIFFIRNDEAEEAWRVVDPIVTGWEDDLVPLQTYQAGSS</sequence>
<evidence type="ECO:0000313" key="9">
    <source>
        <dbReference type="EMBL" id="QPD04431.1"/>
    </source>
</evidence>
<comment type="similarity">
    <text evidence="6">Belongs to the glucose-6-phosphate dehydrogenase family.</text>
</comment>
<evidence type="ECO:0000259" key="7">
    <source>
        <dbReference type="Pfam" id="PF00479"/>
    </source>
</evidence>
<feature type="binding site" evidence="6">
    <location>
        <position position="205"/>
    </location>
    <ligand>
        <name>substrate</name>
    </ligand>
</feature>
<dbReference type="NCBIfam" id="NF009492">
    <property type="entry name" value="PRK12853.1-3"/>
    <property type="match status" value="1"/>
</dbReference>
<dbReference type="Gene3D" id="3.40.50.720">
    <property type="entry name" value="NAD(P)-binding Rossmann-like Domain"/>
    <property type="match status" value="1"/>
</dbReference>
<dbReference type="Pfam" id="PF02781">
    <property type="entry name" value="G6PD_C"/>
    <property type="match status" value="1"/>
</dbReference>
<evidence type="ECO:0000256" key="5">
    <source>
        <dbReference type="ARBA" id="ARBA00023277"/>
    </source>
</evidence>
<feature type="binding site" evidence="6">
    <location>
        <position position="137"/>
    </location>
    <ligand>
        <name>NADP(+)</name>
        <dbReference type="ChEBI" id="CHEBI:58349"/>
    </ligand>
</feature>
<dbReference type="GO" id="GO:0050661">
    <property type="term" value="F:NADP binding"/>
    <property type="evidence" value="ECO:0007669"/>
    <property type="project" value="UniProtKB-UniRule"/>
</dbReference>
<dbReference type="InterPro" id="IPR001282">
    <property type="entry name" value="G6P_DH"/>
</dbReference>
<protein>
    <recommendedName>
        <fullName evidence="6">Glucose-6-phosphate 1-dehydrogenase</fullName>
        <shortName evidence="6">G6PD</shortName>
        <ecNumber evidence="6">1.1.1.49</ecNumber>
    </recommendedName>
</protein>
<dbReference type="EC" id="1.1.1.49" evidence="6"/>
<feature type="binding site" evidence="6">
    <location>
        <position position="224"/>
    </location>
    <ligand>
        <name>substrate</name>
    </ligand>
</feature>
<dbReference type="GO" id="GO:0006006">
    <property type="term" value="P:glucose metabolic process"/>
    <property type="evidence" value="ECO:0007669"/>
    <property type="project" value="UniProtKB-KW"/>
</dbReference>
<keyword evidence="3 6" id="KW-0521">NADP</keyword>
<reference evidence="9 10" key="1">
    <citation type="journal article" date="2020" name="ISME J.">
        <title>Enrichment and physiological characterization of a novel comammox Nitrospira indicates ammonium inhibition of complete nitrification.</title>
        <authorList>
            <person name="Sakoula D."/>
            <person name="Koch H."/>
            <person name="Frank J."/>
            <person name="Jetten M.S.M."/>
            <person name="van Kessel M.A.H.J."/>
            <person name="Lucker S."/>
        </authorList>
    </citation>
    <scope>NUCLEOTIDE SEQUENCE [LARGE SCALE GENOMIC DNA]</scope>
    <source>
        <strain evidence="9">Comreactor17</strain>
    </source>
</reference>
<dbReference type="GO" id="GO:0005829">
    <property type="term" value="C:cytosol"/>
    <property type="evidence" value="ECO:0007669"/>
    <property type="project" value="TreeGrafter"/>
</dbReference>